<keyword evidence="6" id="KW-0479">Metal-binding</keyword>
<comment type="subcellular location">
    <subcellularLocation>
        <location evidence="3">Membrane</location>
    </subcellularLocation>
</comment>
<comment type="function">
    <text evidence="2">Membrane-anchoring subunit of succinate dehydrogenase (SDH).</text>
</comment>
<protein>
    <submittedName>
        <fullName evidence="12">Fumarate reductase subunit C</fullName>
    </submittedName>
</protein>
<dbReference type="EMBL" id="JAVDPY010000006">
    <property type="protein sequence ID" value="MDR6335043.1"/>
    <property type="molecule type" value="Genomic_DNA"/>
</dbReference>
<evidence type="ECO:0000256" key="4">
    <source>
        <dbReference type="ARBA" id="ARBA00022617"/>
    </source>
</evidence>
<evidence type="ECO:0000256" key="3">
    <source>
        <dbReference type="ARBA" id="ARBA00004370"/>
    </source>
</evidence>
<evidence type="ECO:0000256" key="6">
    <source>
        <dbReference type="ARBA" id="ARBA00022723"/>
    </source>
</evidence>
<dbReference type="InterPro" id="IPR034804">
    <property type="entry name" value="SQR/QFR_C/D"/>
</dbReference>
<organism evidence="11 13">
    <name type="scientific">Xanthobacter flavus</name>
    <dbReference type="NCBI Taxonomy" id="281"/>
    <lineage>
        <taxon>Bacteria</taxon>
        <taxon>Pseudomonadati</taxon>
        <taxon>Pseudomonadota</taxon>
        <taxon>Alphaproteobacteria</taxon>
        <taxon>Hyphomicrobiales</taxon>
        <taxon>Xanthobacteraceae</taxon>
        <taxon>Xanthobacter</taxon>
    </lineage>
</organism>
<dbReference type="Proteomes" id="UP001144397">
    <property type="component" value="Unassembled WGS sequence"/>
</dbReference>
<feature type="transmembrane region" description="Helical" evidence="10">
    <location>
        <begin position="86"/>
        <end position="107"/>
    </location>
</feature>
<comment type="caution">
    <text evidence="11">The sequence shown here is derived from an EMBL/GenBank/DDBJ whole genome shotgun (WGS) entry which is preliminary data.</text>
</comment>
<keyword evidence="5 10" id="KW-0812">Transmembrane</keyword>
<gene>
    <name evidence="12" type="ORF">GGQ86_003533</name>
    <name evidence="11" type="ORF">XFLAVUS301_34080</name>
</gene>
<dbReference type="GO" id="GO:0046872">
    <property type="term" value="F:metal ion binding"/>
    <property type="evidence" value="ECO:0007669"/>
    <property type="project" value="UniProtKB-KW"/>
</dbReference>
<reference evidence="12 14" key="2">
    <citation type="submission" date="2023-07" db="EMBL/GenBank/DDBJ databases">
        <title>Genomic Encyclopedia of Type Strains, Phase IV (KMG-IV): sequencing the most valuable type-strain genomes for metagenomic binning, comparative biology and taxonomic classification.</title>
        <authorList>
            <person name="Goeker M."/>
        </authorList>
    </citation>
    <scope>NUCLEOTIDE SEQUENCE [LARGE SCALE GENOMIC DNA]</scope>
    <source>
        <strain evidence="12 14">DSM 338</strain>
    </source>
</reference>
<dbReference type="RefSeq" id="WP_281808585.1">
    <property type="nucleotide sequence ID" value="NZ_BSDO01000005.1"/>
</dbReference>
<reference evidence="11" key="1">
    <citation type="submission" date="2022-12" db="EMBL/GenBank/DDBJ databases">
        <title>Reference genome sequencing for broad-spectrum identification of bacterial and archaeal isolates by mass spectrometry.</title>
        <authorList>
            <person name="Sekiguchi Y."/>
            <person name="Tourlousse D.M."/>
        </authorList>
    </citation>
    <scope>NUCLEOTIDE SEQUENCE</scope>
    <source>
        <strain evidence="11">301</strain>
    </source>
</reference>
<evidence type="ECO:0000313" key="14">
    <source>
        <dbReference type="Proteomes" id="UP001245370"/>
    </source>
</evidence>
<keyword evidence="14" id="KW-1185">Reference proteome</keyword>
<dbReference type="SUPFAM" id="SSF81343">
    <property type="entry name" value="Fumarate reductase respiratory complex transmembrane subunits"/>
    <property type="match status" value="1"/>
</dbReference>
<dbReference type="Proteomes" id="UP001245370">
    <property type="component" value="Unassembled WGS sequence"/>
</dbReference>
<dbReference type="Gene3D" id="1.20.1300.10">
    <property type="entry name" value="Fumarate reductase/succinate dehydrogenase, transmembrane subunit"/>
    <property type="match status" value="1"/>
</dbReference>
<feature type="transmembrane region" description="Helical" evidence="10">
    <location>
        <begin position="46"/>
        <end position="65"/>
    </location>
</feature>
<proteinExistence type="predicted"/>
<comment type="cofactor">
    <cofactor evidence="1">
        <name>heme</name>
        <dbReference type="ChEBI" id="CHEBI:30413"/>
    </cofactor>
</comment>
<evidence type="ECO:0000256" key="2">
    <source>
        <dbReference type="ARBA" id="ARBA00004050"/>
    </source>
</evidence>
<evidence type="ECO:0000256" key="10">
    <source>
        <dbReference type="SAM" id="Phobius"/>
    </source>
</evidence>
<dbReference type="AlphaFoldDB" id="A0A9W6CN24"/>
<dbReference type="InterPro" id="IPR000701">
    <property type="entry name" value="SuccDH_FuR_B_TM-su"/>
</dbReference>
<evidence type="ECO:0000256" key="7">
    <source>
        <dbReference type="ARBA" id="ARBA00022989"/>
    </source>
</evidence>
<dbReference type="GeneID" id="95764189"/>
<evidence type="ECO:0000313" key="13">
    <source>
        <dbReference type="Proteomes" id="UP001144397"/>
    </source>
</evidence>
<evidence type="ECO:0000313" key="12">
    <source>
        <dbReference type="EMBL" id="MDR6335043.1"/>
    </source>
</evidence>
<dbReference type="GO" id="GO:0016020">
    <property type="term" value="C:membrane"/>
    <property type="evidence" value="ECO:0007669"/>
    <property type="project" value="UniProtKB-SubCell"/>
</dbReference>
<evidence type="ECO:0000256" key="9">
    <source>
        <dbReference type="ARBA" id="ARBA00023136"/>
    </source>
</evidence>
<accession>A0A9W6CN24</accession>
<keyword evidence="4" id="KW-0349">Heme</keyword>
<keyword evidence="8" id="KW-0408">Iron</keyword>
<keyword evidence="9 10" id="KW-0472">Membrane</keyword>
<name>A0A9W6CN24_XANFL</name>
<evidence type="ECO:0000256" key="5">
    <source>
        <dbReference type="ARBA" id="ARBA00022692"/>
    </source>
</evidence>
<evidence type="ECO:0000256" key="8">
    <source>
        <dbReference type="ARBA" id="ARBA00023004"/>
    </source>
</evidence>
<dbReference type="EMBL" id="BSDO01000005">
    <property type="protein sequence ID" value="GLI23734.1"/>
    <property type="molecule type" value="Genomic_DNA"/>
</dbReference>
<evidence type="ECO:0000313" key="11">
    <source>
        <dbReference type="EMBL" id="GLI23734.1"/>
    </source>
</evidence>
<sequence length="114" mass="12011">MNPLLYMAQRGTAAVLAVAVAVHLATMVHAVRGGLSAAEILSRTAGNGWFLAFYCVFVCAAAIHAPIGLRSVIREWTGWRSRSLDMAMLAFAAAILVLGLRAALAVYQPGGMVP</sequence>
<keyword evidence="7 10" id="KW-1133">Transmembrane helix</keyword>
<evidence type="ECO:0000256" key="1">
    <source>
        <dbReference type="ARBA" id="ARBA00001971"/>
    </source>
</evidence>
<dbReference type="Pfam" id="PF01127">
    <property type="entry name" value="Sdh_cyt"/>
    <property type="match status" value="1"/>
</dbReference>